<dbReference type="Pfam" id="PF13181">
    <property type="entry name" value="TPR_8"/>
    <property type="match status" value="1"/>
</dbReference>
<accession>A0A941E3M8</accession>
<dbReference type="InterPro" id="IPR011990">
    <property type="entry name" value="TPR-like_helical_dom_sf"/>
</dbReference>
<feature type="repeat" description="TPR" evidence="3">
    <location>
        <begin position="69"/>
        <end position="102"/>
    </location>
</feature>
<evidence type="ECO:0000313" key="5">
    <source>
        <dbReference type="Proteomes" id="UP000678545"/>
    </source>
</evidence>
<dbReference type="EMBL" id="JAGSPJ010000005">
    <property type="protein sequence ID" value="MBR7800901.1"/>
    <property type="molecule type" value="Genomic_DNA"/>
</dbReference>
<protein>
    <submittedName>
        <fullName evidence="4">Tetratricopeptide repeat protein</fullName>
    </submittedName>
</protein>
<keyword evidence="1" id="KW-0677">Repeat</keyword>
<keyword evidence="5" id="KW-1185">Reference proteome</keyword>
<evidence type="ECO:0000256" key="2">
    <source>
        <dbReference type="ARBA" id="ARBA00022803"/>
    </source>
</evidence>
<dbReference type="SUPFAM" id="SSF53756">
    <property type="entry name" value="UDP-Glycosyltransferase/glycogen phosphorylase"/>
    <property type="match status" value="1"/>
</dbReference>
<dbReference type="PANTHER" id="PTHR44943:SF8">
    <property type="entry name" value="TPR REPEAT-CONTAINING PROTEIN MJ0263"/>
    <property type="match status" value="1"/>
</dbReference>
<keyword evidence="2 3" id="KW-0802">TPR repeat</keyword>
<dbReference type="Proteomes" id="UP000678545">
    <property type="component" value="Unassembled WGS sequence"/>
</dbReference>
<dbReference type="Gene3D" id="3.40.50.2000">
    <property type="entry name" value="Glycogen Phosphorylase B"/>
    <property type="match status" value="1"/>
</dbReference>
<evidence type="ECO:0000313" key="4">
    <source>
        <dbReference type="EMBL" id="MBR7800901.1"/>
    </source>
</evidence>
<dbReference type="PROSITE" id="PS50005">
    <property type="entry name" value="TPR"/>
    <property type="match status" value="5"/>
</dbReference>
<feature type="repeat" description="TPR" evidence="3">
    <location>
        <begin position="137"/>
        <end position="170"/>
    </location>
</feature>
<name>A0A941E3M8_9BURK</name>
<feature type="repeat" description="TPR" evidence="3">
    <location>
        <begin position="35"/>
        <end position="68"/>
    </location>
</feature>
<dbReference type="SMART" id="SM00028">
    <property type="entry name" value="TPR"/>
    <property type="match status" value="6"/>
</dbReference>
<dbReference type="Gene3D" id="1.25.40.10">
    <property type="entry name" value="Tetratricopeptide repeat domain"/>
    <property type="match status" value="3"/>
</dbReference>
<dbReference type="RefSeq" id="WP_212676026.1">
    <property type="nucleotide sequence ID" value="NZ_JAGSPJ010000005.1"/>
</dbReference>
<gene>
    <name evidence="4" type="ORF">KDM90_12900</name>
</gene>
<evidence type="ECO:0000256" key="1">
    <source>
        <dbReference type="ARBA" id="ARBA00022737"/>
    </source>
</evidence>
<dbReference type="InterPro" id="IPR019734">
    <property type="entry name" value="TPR_rpt"/>
</dbReference>
<dbReference type="AlphaFoldDB" id="A0A941E3M8"/>
<feature type="repeat" description="TPR" evidence="3">
    <location>
        <begin position="171"/>
        <end position="204"/>
    </location>
</feature>
<reference evidence="4" key="1">
    <citation type="submission" date="2021-04" db="EMBL/GenBank/DDBJ databases">
        <title>novel species isolated from subtropical streams in China.</title>
        <authorList>
            <person name="Lu H."/>
        </authorList>
    </citation>
    <scope>NUCLEOTIDE SEQUENCE</scope>
    <source>
        <strain evidence="4">FT137W</strain>
    </source>
</reference>
<dbReference type="PROSITE" id="PS50293">
    <property type="entry name" value="TPR_REGION"/>
    <property type="match status" value="1"/>
</dbReference>
<organism evidence="4 5">
    <name type="scientific">Undibacterium fentianense</name>
    <dbReference type="NCBI Taxonomy" id="2828728"/>
    <lineage>
        <taxon>Bacteria</taxon>
        <taxon>Pseudomonadati</taxon>
        <taxon>Pseudomonadota</taxon>
        <taxon>Betaproteobacteria</taxon>
        <taxon>Burkholderiales</taxon>
        <taxon>Oxalobacteraceae</taxon>
        <taxon>Undibacterium</taxon>
    </lineage>
</organism>
<dbReference type="InterPro" id="IPR051685">
    <property type="entry name" value="Ycf3/AcsC/BcsC/TPR_MFPF"/>
</dbReference>
<dbReference type="Pfam" id="PF13432">
    <property type="entry name" value="TPR_16"/>
    <property type="match status" value="1"/>
</dbReference>
<dbReference type="PANTHER" id="PTHR44943">
    <property type="entry name" value="CELLULOSE SYNTHASE OPERON PROTEIN C"/>
    <property type="match status" value="1"/>
</dbReference>
<proteinExistence type="predicted"/>
<comment type="caution">
    <text evidence="4">The sequence shown here is derived from an EMBL/GenBank/DDBJ whole genome shotgun (WGS) entry which is preliminary data.</text>
</comment>
<sequence>MHALLKQAVELHQQGQFDSAKQLYQAILLDEPLHFDALHLLGVIAAQTQQFAEAIGFIQQALHIRPDNAIALNNLGCAQKSLQHYSDALVSFDLAIQYAPNYHDPHKNRGEVLHRLQRLDEAKTSYEFALTLDPNNADTHSNLGSVLQGMMRTQDALKCYRQAIALNPHHLEAHSNNGTSYLALNDTEQALNYFDHAIRLAPNFPEVYFYKSLALLLSGDLAQGLSLYETRWHIGDLKGKLNAFPAPLWRGEPLQGKTIYLYNEQGHGDLIQFARFIESLRNFGAKVLLQIPASLFEVFRSLNGVDQLLVEGEVVPRFDFHCPVMSLAHVLKTELATIPRFDRYLKSDVNRREAWQSILGNKTKPRVGLVWSGRAAHQNDHNRSLRFAMLETLLSPQYEFICLQKEVRELDQIDLDRHGQVRQVAIRDYADTAALIDLMDLVISVDTSVAHLSGALGKETFLLLPYSPDWRWLLSRDDSPWYPSLRLVRQSASRDWTGVIDRLKPMLDKWNLKWNLNQ</sequence>
<feature type="repeat" description="TPR" evidence="3">
    <location>
        <begin position="103"/>
        <end position="136"/>
    </location>
</feature>
<dbReference type="SUPFAM" id="SSF48452">
    <property type="entry name" value="TPR-like"/>
    <property type="match status" value="1"/>
</dbReference>
<dbReference type="Pfam" id="PF13424">
    <property type="entry name" value="TPR_12"/>
    <property type="match status" value="1"/>
</dbReference>
<evidence type="ECO:0000256" key="3">
    <source>
        <dbReference type="PROSITE-ProRule" id="PRU00339"/>
    </source>
</evidence>